<feature type="compositionally biased region" description="Polar residues" evidence="1">
    <location>
        <begin position="518"/>
        <end position="533"/>
    </location>
</feature>
<reference evidence="2 3" key="1">
    <citation type="submission" date="2015-07" db="EMBL/GenBank/DDBJ databases">
        <title>The genome of Melipona quadrifasciata.</title>
        <authorList>
            <person name="Pan H."/>
            <person name="Kapheim K."/>
        </authorList>
    </citation>
    <scope>NUCLEOTIDE SEQUENCE [LARGE SCALE GENOMIC DNA]</scope>
    <source>
        <strain evidence="2">0111107301</strain>
        <tissue evidence="2">Whole body</tissue>
    </source>
</reference>
<feature type="region of interest" description="Disordered" evidence="1">
    <location>
        <begin position="518"/>
        <end position="546"/>
    </location>
</feature>
<feature type="compositionally biased region" description="Basic and acidic residues" evidence="1">
    <location>
        <begin position="489"/>
        <end position="500"/>
    </location>
</feature>
<feature type="region of interest" description="Disordered" evidence="1">
    <location>
        <begin position="479"/>
        <end position="502"/>
    </location>
</feature>
<keyword evidence="3" id="KW-1185">Reference proteome</keyword>
<feature type="non-terminal residue" evidence="2">
    <location>
        <position position="1"/>
    </location>
</feature>
<dbReference type="OrthoDB" id="10675479at2759"/>
<gene>
    <name evidence="2" type="ORF">WN51_13901</name>
</gene>
<sequence length="744" mass="82824">NVFAYEESKGSVGNFSDWSVEESRIEQPDGSYARMEIKFVRKVKHRQTERTKQERNKLIGKIFLNMNGGQDATTASFGNSFRDCARYHSRKDIDTEGAAGTLASSFSARKVTDTTQGFSLEVVRKRPQDSAGHHALVHPISSSVSCDGGVPSGSHLYPHAGHLLELHQSNKLIRIEFNRIVGDFTSEEADTSNVSDYTVAEETKYSEDAFYTDSTTDSCYLTLRKTCDKKTLQRTAAGPVYLFTVDRNSQASSVIYMTNSLSPDYTIRGLINMDSIGGGREQKEGARQGKMRAPLRWRAEVSKTTVPLGGGGGGGGGVGGGALSRSEIEWIYKDSVRNVIISIVCLTREPSRRHSQTAHVEGLARRGLPSTKLRITDPLTHWSRFFYIQTLTTGRKAGVYGQAHENLLDVSHGWTGLVGGEVYLRPSGEKNGRNQAVVLVTRLCRHVCCRLKRCVGLCLGKQVSAIRWIDCGWRKAQKEKKKKKKKEKKSPEEGKTERMRGAANLSAVFRDAAYKSSWPNTATVPTESPSNPIDPTDRNKQRKATVAKGQFKYQKDFPNFVKRNKVAHCNTQKRTEKVGFMRVQDAIGRNARKKGRKDESMFHTPSPATAGSSVAGLWRRGDGGVVMVAMRHVTNIETQKEKDQKDYRSLALRKKEIDLIGSSVLRSVGFLVLGGDDDDGNDGRGIMLDWSKSNCSFCMQVKGEKLYEYIDHFLGLLLFVVFQPTLRFRVSRKNTSKNDLLSAV</sequence>
<organism evidence="2 3">
    <name type="scientific">Melipona quadrifasciata</name>
    <dbReference type="NCBI Taxonomy" id="166423"/>
    <lineage>
        <taxon>Eukaryota</taxon>
        <taxon>Metazoa</taxon>
        <taxon>Ecdysozoa</taxon>
        <taxon>Arthropoda</taxon>
        <taxon>Hexapoda</taxon>
        <taxon>Insecta</taxon>
        <taxon>Pterygota</taxon>
        <taxon>Neoptera</taxon>
        <taxon>Endopterygota</taxon>
        <taxon>Hymenoptera</taxon>
        <taxon>Apocrita</taxon>
        <taxon>Aculeata</taxon>
        <taxon>Apoidea</taxon>
        <taxon>Anthophila</taxon>
        <taxon>Apidae</taxon>
        <taxon>Melipona</taxon>
    </lineage>
</organism>
<proteinExistence type="predicted"/>
<dbReference type="AlphaFoldDB" id="A0A0M9A191"/>
<evidence type="ECO:0000313" key="3">
    <source>
        <dbReference type="Proteomes" id="UP000053105"/>
    </source>
</evidence>
<dbReference type="EMBL" id="KQ435794">
    <property type="protein sequence ID" value="KOX73823.1"/>
    <property type="molecule type" value="Genomic_DNA"/>
</dbReference>
<evidence type="ECO:0000313" key="2">
    <source>
        <dbReference type="EMBL" id="KOX73823.1"/>
    </source>
</evidence>
<name>A0A0M9A191_9HYME</name>
<feature type="region of interest" description="Disordered" evidence="1">
    <location>
        <begin position="590"/>
        <end position="614"/>
    </location>
</feature>
<evidence type="ECO:0000256" key="1">
    <source>
        <dbReference type="SAM" id="MobiDB-lite"/>
    </source>
</evidence>
<dbReference type="Proteomes" id="UP000053105">
    <property type="component" value="Unassembled WGS sequence"/>
</dbReference>
<accession>A0A0M9A191</accession>
<protein>
    <submittedName>
        <fullName evidence="2">Uncharacterized protein</fullName>
    </submittedName>
</protein>
<feature type="compositionally biased region" description="Basic residues" evidence="1">
    <location>
        <begin position="479"/>
        <end position="488"/>
    </location>
</feature>